<proteinExistence type="predicted"/>
<dbReference type="InterPro" id="IPR007111">
    <property type="entry name" value="NACHT_NTPase"/>
</dbReference>
<accession>A0A4Y7TB36</accession>
<keyword evidence="1" id="KW-0677">Repeat</keyword>
<dbReference type="Proteomes" id="UP000298030">
    <property type="component" value="Unassembled WGS sequence"/>
</dbReference>
<evidence type="ECO:0000313" key="3">
    <source>
        <dbReference type="EMBL" id="TEB31211.1"/>
    </source>
</evidence>
<dbReference type="Gene3D" id="3.40.50.300">
    <property type="entry name" value="P-loop containing nucleotide triphosphate hydrolases"/>
    <property type="match status" value="1"/>
</dbReference>
<evidence type="ECO:0000313" key="4">
    <source>
        <dbReference type="Proteomes" id="UP000298030"/>
    </source>
</evidence>
<organism evidence="3 4">
    <name type="scientific">Coprinellus micaceus</name>
    <name type="common">Glistening ink-cap mushroom</name>
    <name type="synonym">Coprinus micaceus</name>
    <dbReference type="NCBI Taxonomy" id="71717"/>
    <lineage>
        <taxon>Eukaryota</taxon>
        <taxon>Fungi</taxon>
        <taxon>Dikarya</taxon>
        <taxon>Basidiomycota</taxon>
        <taxon>Agaricomycotina</taxon>
        <taxon>Agaricomycetes</taxon>
        <taxon>Agaricomycetidae</taxon>
        <taxon>Agaricales</taxon>
        <taxon>Agaricineae</taxon>
        <taxon>Psathyrellaceae</taxon>
        <taxon>Coprinellus</taxon>
    </lineage>
</organism>
<name>A0A4Y7TB36_COPMI</name>
<dbReference type="AlphaFoldDB" id="A0A4Y7TB36"/>
<sequence length="961" mass="107421">MPGFRGSHIQEANFTSVAGSYHDHRRIRIMNQNYNLGQESDPRRDFGNRNLLDELAKRSAPGAVANAEERAYAPRCLHETRTRVLNDLGEWSAAEGRWKDAKLLVLTGPAGHGKTAIMQSFSETLLRKSRETRVVVATFFFKATIPDQNQPKALVTTLAYQVAEHWPSFQDNIVSVIRDNVRILSTSLEHQMEHLLTSPIVRSQASPPSPFIVICAVDGLDECAGVDAQSRVIRLLHILSKIPNTRVLLASRPEFPIQSALQGGLSETLHIDLNKVYDASKDIRQFTWIRLLEIRDRLLPKLDRVSWPREEDAEQIANYSSGQFILADTAMRYIDDQHYDPRERLKEVLALCGGANSSFAMRRVAVGRGPARPLGVLDALFTGILERAARNTYPDFETEQGVLELASLVWILIRLVPSRVAASSDLGEAISLWVIEEALGRQSGDLARELSDLHSLLDVPQDIYGPNKISAHHKSFLDFLGDPGRSGHLGSIPQVAEEWFNLMIKVHLSSLTVNDLKSLVLTQPVKPHILHSLHLLCKPETVIEGIGPQVWKSLLCSLNAWEALLVKQWVHVGLSLGHLLWDLSNSKMLRMMDEASERSLCDLLPGLENEGPLDPPPISDTDTELFLAMIDGQGDRNVGCERSEFIPRIRTVPGGRLISSFPWFPAARALAWLWAPSHRLVTDHNSVTQPPNTPNPHPLEPSHIVFITGSAGSGKRELLEEAYKLLPAGREDGPPEGWMPPVDIIIVPDTDGVSLRSIWMPGAFGHSYIYTPCNNTDLTGKINLSCNIPASLFQDWVACWETKHEKNTYHPQFLLQGLHLLSPEHQAALLDVISLDTRQLDSTGRPPLFITVTSLPTATLAGRLRQFSWPGVYCVNLDGMKADVSILEEVLSIQTHTVPRLKIHKLARILTHSPKPARHLKRLIDHWYHDEDGWEDCLDPILAAPESEAWRLIEEHFGEIP</sequence>
<dbReference type="InterPro" id="IPR027417">
    <property type="entry name" value="P-loop_NTPase"/>
</dbReference>
<dbReference type="PROSITE" id="PS50837">
    <property type="entry name" value="NACHT"/>
    <property type="match status" value="1"/>
</dbReference>
<keyword evidence="4" id="KW-1185">Reference proteome</keyword>
<dbReference type="InterPro" id="IPR056884">
    <property type="entry name" value="NPHP3-like_N"/>
</dbReference>
<dbReference type="PANTHER" id="PTHR10039:SF14">
    <property type="entry name" value="NACHT DOMAIN-CONTAINING PROTEIN"/>
    <property type="match status" value="1"/>
</dbReference>
<dbReference type="EMBL" id="QPFP01000019">
    <property type="protein sequence ID" value="TEB31211.1"/>
    <property type="molecule type" value="Genomic_DNA"/>
</dbReference>
<comment type="caution">
    <text evidence="3">The sequence shown here is derived from an EMBL/GenBank/DDBJ whole genome shotgun (WGS) entry which is preliminary data.</text>
</comment>
<evidence type="ECO:0000259" key="2">
    <source>
        <dbReference type="PROSITE" id="PS50837"/>
    </source>
</evidence>
<gene>
    <name evidence="3" type="ORF">FA13DRAFT_1791503</name>
</gene>
<dbReference type="Pfam" id="PF24883">
    <property type="entry name" value="NPHP3_N"/>
    <property type="match status" value="1"/>
</dbReference>
<feature type="domain" description="NACHT" evidence="2">
    <location>
        <begin position="102"/>
        <end position="253"/>
    </location>
</feature>
<evidence type="ECO:0000256" key="1">
    <source>
        <dbReference type="ARBA" id="ARBA00022737"/>
    </source>
</evidence>
<protein>
    <recommendedName>
        <fullName evidence="2">NACHT domain-containing protein</fullName>
    </recommendedName>
</protein>
<dbReference type="PANTHER" id="PTHR10039">
    <property type="entry name" value="AMELOGENIN"/>
    <property type="match status" value="1"/>
</dbReference>
<dbReference type="SUPFAM" id="SSF52540">
    <property type="entry name" value="P-loop containing nucleoside triphosphate hydrolases"/>
    <property type="match status" value="1"/>
</dbReference>
<reference evidence="3 4" key="1">
    <citation type="journal article" date="2019" name="Nat. Ecol. Evol.">
        <title>Megaphylogeny resolves global patterns of mushroom evolution.</title>
        <authorList>
            <person name="Varga T."/>
            <person name="Krizsan K."/>
            <person name="Foldi C."/>
            <person name="Dima B."/>
            <person name="Sanchez-Garcia M."/>
            <person name="Sanchez-Ramirez S."/>
            <person name="Szollosi G.J."/>
            <person name="Szarkandi J.G."/>
            <person name="Papp V."/>
            <person name="Albert L."/>
            <person name="Andreopoulos W."/>
            <person name="Angelini C."/>
            <person name="Antonin V."/>
            <person name="Barry K.W."/>
            <person name="Bougher N.L."/>
            <person name="Buchanan P."/>
            <person name="Buyck B."/>
            <person name="Bense V."/>
            <person name="Catcheside P."/>
            <person name="Chovatia M."/>
            <person name="Cooper J."/>
            <person name="Damon W."/>
            <person name="Desjardin D."/>
            <person name="Finy P."/>
            <person name="Geml J."/>
            <person name="Haridas S."/>
            <person name="Hughes K."/>
            <person name="Justo A."/>
            <person name="Karasinski D."/>
            <person name="Kautmanova I."/>
            <person name="Kiss B."/>
            <person name="Kocsube S."/>
            <person name="Kotiranta H."/>
            <person name="LaButti K.M."/>
            <person name="Lechner B.E."/>
            <person name="Liimatainen K."/>
            <person name="Lipzen A."/>
            <person name="Lukacs Z."/>
            <person name="Mihaltcheva S."/>
            <person name="Morgado L.N."/>
            <person name="Niskanen T."/>
            <person name="Noordeloos M.E."/>
            <person name="Ohm R.A."/>
            <person name="Ortiz-Santana B."/>
            <person name="Ovrebo C."/>
            <person name="Racz N."/>
            <person name="Riley R."/>
            <person name="Savchenko A."/>
            <person name="Shiryaev A."/>
            <person name="Soop K."/>
            <person name="Spirin V."/>
            <person name="Szebenyi C."/>
            <person name="Tomsovsky M."/>
            <person name="Tulloss R.E."/>
            <person name="Uehling J."/>
            <person name="Grigoriev I.V."/>
            <person name="Vagvolgyi C."/>
            <person name="Papp T."/>
            <person name="Martin F.M."/>
            <person name="Miettinen O."/>
            <person name="Hibbett D.S."/>
            <person name="Nagy L.G."/>
        </authorList>
    </citation>
    <scope>NUCLEOTIDE SEQUENCE [LARGE SCALE GENOMIC DNA]</scope>
    <source>
        <strain evidence="3 4">FP101781</strain>
    </source>
</reference>
<dbReference type="OrthoDB" id="163438at2759"/>